<dbReference type="CDD" id="cd02440">
    <property type="entry name" value="AdoMet_MTases"/>
    <property type="match status" value="1"/>
</dbReference>
<dbReference type="GO" id="GO:0008168">
    <property type="term" value="F:methyltransferase activity"/>
    <property type="evidence" value="ECO:0007669"/>
    <property type="project" value="UniProtKB-KW"/>
</dbReference>
<dbReference type="RefSeq" id="WP_188407941.1">
    <property type="nucleotide sequence ID" value="NZ_BMCP01000001.1"/>
</dbReference>
<organism evidence="2 3">
    <name type="scientific">Agaricicola taiwanensis</name>
    <dbReference type="NCBI Taxonomy" id="591372"/>
    <lineage>
        <taxon>Bacteria</taxon>
        <taxon>Pseudomonadati</taxon>
        <taxon>Pseudomonadota</taxon>
        <taxon>Alphaproteobacteria</taxon>
        <taxon>Rhodobacterales</taxon>
        <taxon>Paracoccaceae</taxon>
        <taxon>Agaricicola</taxon>
    </lineage>
</organism>
<dbReference type="InterPro" id="IPR029063">
    <property type="entry name" value="SAM-dependent_MTases_sf"/>
</dbReference>
<dbReference type="Proteomes" id="UP000602745">
    <property type="component" value="Unassembled WGS sequence"/>
</dbReference>
<name>A0A8J2VKL4_9RHOB</name>
<sequence length="227" mass="24496">MTIASAFDAVATRYDRERAALVPHIDLFYDAAVTRLSFPADAALRVLDLGAGTGLLTRLVATAFPQARLTLIDLAPEMLEIASRHLADMGHEALIRVGDYGTESLGGPYDAVVSALSIHHLEHAAKELLFRRIEAALAPGGVFVNAEQVLGPTPALEAAYDAEWEAYARHAGAAEEAIAAAKARMTQYDRCATLDDQLGWMKAAGFIDVDCWWKCGRFAVLSGRKGR</sequence>
<evidence type="ECO:0000313" key="2">
    <source>
        <dbReference type="EMBL" id="GGE29247.1"/>
    </source>
</evidence>
<reference evidence="2" key="2">
    <citation type="submission" date="2020-09" db="EMBL/GenBank/DDBJ databases">
        <authorList>
            <person name="Sun Q."/>
            <person name="Sedlacek I."/>
        </authorList>
    </citation>
    <scope>NUCLEOTIDE SEQUENCE</scope>
    <source>
        <strain evidence="2">CCM 7684</strain>
    </source>
</reference>
<evidence type="ECO:0000313" key="3">
    <source>
        <dbReference type="Proteomes" id="UP000602745"/>
    </source>
</evidence>
<dbReference type="Gene3D" id="3.40.50.150">
    <property type="entry name" value="Vaccinia Virus protein VP39"/>
    <property type="match status" value="1"/>
</dbReference>
<proteinExistence type="predicted"/>
<dbReference type="AlphaFoldDB" id="A0A8J2VKL4"/>
<dbReference type="GO" id="GO:0032259">
    <property type="term" value="P:methylation"/>
    <property type="evidence" value="ECO:0007669"/>
    <property type="project" value="UniProtKB-KW"/>
</dbReference>
<comment type="caution">
    <text evidence="2">The sequence shown here is derived from an EMBL/GenBank/DDBJ whole genome shotgun (WGS) entry which is preliminary data.</text>
</comment>
<dbReference type="PANTHER" id="PTHR43591">
    <property type="entry name" value="METHYLTRANSFERASE"/>
    <property type="match status" value="1"/>
</dbReference>
<accession>A0A8J2VKL4</accession>
<dbReference type="SUPFAM" id="SSF53335">
    <property type="entry name" value="S-adenosyl-L-methionine-dependent methyltransferases"/>
    <property type="match status" value="1"/>
</dbReference>
<evidence type="ECO:0000259" key="1">
    <source>
        <dbReference type="Pfam" id="PF13649"/>
    </source>
</evidence>
<keyword evidence="2" id="KW-0808">Transferase</keyword>
<feature type="domain" description="Methyltransferase" evidence="1">
    <location>
        <begin position="46"/>
        <end position="141"/>
    </location>
</feature>
<keyword evidence="2" id="KW-0489">Methyltransferase</keyword>
<reference evidence="2" key="1">
    <citation type="journal article" date="2014" name="Int. J. Syst. Evol. Microbiol.">
        <title>Complete genome sequence of Corynebacterium casei LMG S-19264T (=DSM 44701T), isolated from a smear-ripened cheese.</title>
        <authorList>
            <consortium name="US DOE Joint Genome Institute (JGI-PGF)"/>
            <person name="Walter F."/>
            <person name="Albersmeier A."/>
            <person name="Kalinowski J."/>
            <person name="Ruckert C."/>
        </authorList>
    </citation>
    <scope>NUCLEOTIDE SEQUENCE</scope>
    <source>
        <strain evidence="2">CCM 7684</strain>
    </source>
</reference>
<dbReference type="Pfam" id="PF13649">
    <property type="entry name" value="Methyltransf_25"/>
    <property type="match status" value="1"/>
</dbReference>
<dbReference type="InterPro" id="IPR041698">
    <property type="entry name" value="Methyltransf_25"/>
</dbReference>
<protein>
    <submittedName>
        <fullName evidence="2">Methyltransferase</fullName>
    </submittedName>
</protein>
<dbReference type="EMBL" id="BMCP01000001">
    <property type="protein sequence ID" value="GGE29247.1"/>
    <property type="molecule type" value="Genomic_DNA"/>
</dbReference>
<keyword evidence="3" id="KW-1185">Reference proteome</keyword>
<gene>
    <name evidence="2" type="ORF">GCM10007276_03030</name>
</gene>